<dbReference type="Proteomes" id="UP001396334">
    <property type="component" value="Unassembled WGS sequence"/>
</dbReference>
<feature type="region of interest" description="Disordered" evidence="1">
    <location>
        <begin position="285"/>
        <end position="321"/>
    </location>
</feature>
<accession>A0ABR2QNX9</accession>
<feature type="compositionally biased region" description="Acidic residues" evidence="1">
    <location>
        <begin position="285"/>
        <end position="296"/>
    </location>
</feature>
<name>A0ABR2QNX9_9ROSI</name>
<evidence type="ECO:0000313" key="3">
    <source>
        <dbReference type="Proteomes" id="UP001396334"/>
    </source>
</evidence>
<feature type="compositionally biased region" description="Basic and acidic residues" evidence="1">
    <location>
        <begin position="297"/>
        <end position="321"/>
    </location>
</feature>
<proteinExistence type="predicted"/>
<organism evidence="2 3">
    <name type="scientific">Hibiscus sabdariffa</name>
    <name type="common">roselle</name>
    <dbReference type="NCBI Taxonomy" id="183260"/>
    <lineage>
        <taxon>Eukaryota</taxon>
        <taxon>Viridiplantae</taxon>
        <taxon>Streptophyta</taxon>
        <taxon>Embryophyta</taxon>
        <taxon>Tracheophyta</taxon>
        <taxon>Spermatophyta</taxon>
        <taxon>Magnoliopsida</taxon>
        <taxon>eudicotyledons</taxon>
        <taxon>Gunneridae</taxon>
        <taxon>Pentapetalae</taxon>
        <taxon>rosids</taxon>
        <taxon>malvids</taxon>
        <taxon>Malvales</taxon>
        <taxon>Malvaceae</taxon>
        <taxon>Malvoideae</taxon>
        <taxon>Hibiscus</taxon>
    </lineage>
</organism>
<sequence length="321" mass="36595">MHLVCPDKKVGPTARDLYSKLKKAFYKFEKIVLIKIIGEARRCAGHVSFVTPILASASSENFRHPRHSYRKPKVSPTARDVYPKLKKSFYKFEKKVLIKIIGEARKCGGAFIGLFCLKATRKLKSKLLDLNYISEELIETKIMKVEQDDKEHYFETVEDYGDDEENKNGKDMESDNAGHGSFVTPILASASSENSRPPRPSNRKPKAVRPSEPVKLSEPVKEKVIRKNVTMYLVCPDKRVGPTARDVLKATRKLKSKLLDPNYISEELTETRIMKVEQDEEECYFETVQDDGDDEENKNGKDDNMNGKDDDKNGKDDGKKK</sequence>
<keyword evidence="3" id="KW-1185">Reference proteome</keyword>
<feature type="region of interest" description="Disordered" evidence="1">
    <location>
        <begin position="158"/>
        <end position="216"/>
    </location>
</feature>
<gene>
    <name evidence="2" type="ORF">V6N11_025048</name>
</gene>
<evidence type="ECO:0000313" key="2">
    <source>
        <dbReference type="EMBL" id="KAK9002365.1"/>
    </source>
</evidence>
<reference evidence="2 3" key="1">
    <citation type="journal article" date="2024" name="G3 (Bethesda)">
        <title>Genome assembly of Hibiscus sabdariffa L. provides insights into metabolisms of medicinal natural products.</title>
        <authorList>
            <person name="Kim T."/>
        </authorList>
    </citation>
    <scope>NUCLEOTIDE SEQUENCE [LARGE SCALE GENOMIC DNA]</scope>
    <source>
        <strain evidence="2">TK-2024</strain>
        <tissue evidence="2">Old leaves</tissue>
    </source>
</reference>
<evidence type="ECO:0000256" key="1">
    <source>
        <dbReference type="SAM" id="MobiDB-lite"/>
    </source>
</evidence>
<comment type="caution">
    <text evidence="2">The sequence shown here is derived from an EMBL/GenBank/DDBJ whole genome shotgun (WGS) entry which is preliminary data.</text>
</comment>
<protein>
    <submittedName>
        <fullName evidence="2">Uncharacterized protein</fullName>
    </submittedName>
</protein>
<dbReference type="EMBL" id="JBBPBN010000035">
    <property type="protein sequence ID" value="KAK9002365.1"/>
    <property type="molecule type" value="Genomic_DNA"/>
</dbReference>